<organism evidence="14 15">
    <name type="scientific">Pseudomonas putida</name>
    <name type="common">Arthrobacter siderocapsulatus</name>
    <dbReference type="NCBI Taxonomy" id="303"/>
    <lineage>
        <taxon>Bacteria</taxon>
        <taxon>Pseudomonadati</taxon>
        <taxon>Pseudomonadota</taxon>
        <taxon>Gammaproteobacteria</taxon>
        <taxon>Pseudomonadales</taxon>
        <taxon>Pseudomonadaceae</taxon>
        <taxon>Pseudomonas</taxon>
    </lineage>
</organism>
<keyword evidence="4 10" id="KW-0963">Cytoplasm</keyword>
<dbReference type="EMBL" id="MINH01000016">
    <property type="protein sequence ID" value="POG12333.1"/>
    <property type="molecule type" value="Genomic_DNA"/>
</dbReference>
<accession>A0A2S3XA94</accession>
<comment type="subcellular location">
    <subcellularLocation>
        <location evidence="2 10">Cytoplasm</location>
    </subcellularLocation>
</comment>
<dbReference type="Proteomes" id="UP000237230">
    <property type="component" value="Unassembled WGS sequence"/>
</dbReference>
<keyword evidence="8 10" id="KW-0460">Magnesium</keyword>
<evidence type="ECO:0000313" key="15">
    <source>
        <dbReference type="Proteomes" id="UP000237230"/>
    </source>
</evidence>
<dbReference type="InterPro" id="IPR031167">
    <property type="entry name" value="G_OBG"/>
</dbReference>
<evidence type="ECO:0000256" key="6">
    <source>
        <dbReference type="ARBA" id="ARBA00022741"/>
    </source>
</evidence>
<name>A0A2S3XA94_PSEPU</name>
<dbReference type="PRINTS" id="PR00326">
    <property type="entry name" value="GTP1OBG"/>
</dbReference>
<proteinExistence type="inferred from homology"/>
<dbReference type="PIRSF" id="PIRSF002401">
    <property type="entry name" value="GTP_bd_Obg/CgtA"/>
    <property type="match status" value="1"/>
</dbReference>
<dbReference type="GO" id="GO:0005525">
    <property type="term" value="F:GTP binding"/>
    <property type="evidence" value="ECO:0007669"/>
    <property type="project" value="UniProtKB-UniRule"/>
</dbReference>
<dbReference type="PROSITE" id="PS51710">
    <property type="entry name" value="G_OBG"/>
    <property type="match status" value="1"/>
</dbReference>
<feature type="compositionally biased region" description="Polar residues" evidence="11">
    <location>
        <begin position="129"/>
        <end position="143"/>
    </location>
</feature>
<evidence type="ECO:0000256" key="5">
    <source>
        <dbReference type="ARBA" id="ARBA00022723"/>
    </source>
</evidence>
<keyword evidence="5 10" id="KW-0479">Metal-binding</keyword>
<keyword evidence="7 10" id="KW-0378">Hydrolase</keyword>
<feature type="binding site" evidence="10">
    <location>
        <begin position="213"/>
        <end position="216"/>
    </location>
    <ligand>
        <name>GTP</name>
        <dbReference type="ChEBI" id="CHEBI:37565"/>
    </ligand>
</feature>
<evidence type="ECO:0000256" key="2">
    <source>
        <dbReference type="ARBA" id="ARBA00004496"/>
    </source>
</evidence>
<feature type="binding site" evidence="10">
    <location>
        <position position="193"/>
    </location>
    <ligand>
        <name>Mg(2+)</name>
        <dbReference type="ChEBI" id="CHEBI:18420"/>
    </ligand>
</feature>
<dbReference type="InterPro" id="IPR027417">
    <property type="entry name" value="P-loop_NTPase"/>
</dbReference>
<dbReference type="PANTHER" id="PTHR11702">
    <property type="entry name" value="DEVELOPMENTALLY REGULATED GTP-BINDING PROTEIN-RELATED"/>
    <property type="match status" value="1"/>
</dbReference>
<feature type="region of interest" description="Disordered" evidence="11">
    <location>
        <begin position="127"/>
        <end position="150"/>
    </location>
</feature>
<dbReference type="PROSITE" id="PS00905">
    <property type="entry name" value="GTP1_OBG"/>
    <property type="match status" value="1"/>
</dbReference>
<comment type="similarity">
    <text evidence="3 10">Belongs to the TRAFAC class OBG-HflX-like GTPase superfamily. OBG GTPase family.</text>
</comment>
<feature type="region of interest" description="Disordered" evidence="11">
    <location>
        <begin position="376"/>
        <end position="409"/>
    </location>
</feature>
<reference evidence="14 15" key="1">
    <citation type="submission" date="2016-08" db="EMBL/GenBank/DDBJ databases">
        <authorList>
            <person name="Seilhamer J.J."/>
        </authorList>
    </citation>
    <scope>NUCLEOTIDE SEQUENCE [LARGE SCALE GENOMIC DNA]</scope>
    <source>
        <strain evidence="14 15">KH-21-114</strain>
    </source>
</reference>
<feature type="binding site" evidence="10">
    <location>
        <begin position="283"/>
        <end position="286"/>
    </location>
    <ligand>
        <name>GTP</name>
        <dbReference type="ChEBI" id="CHEBI:37565"/>
    </ligand>
</feature>
<evidence type="ECO:0000256" key="7">
    <source>
        <dbReference type="ARBA" id="ARBA00022801"/>
    </source>
</evidence>
<dbReference type="PANTHER" id="PTHR11702:SF31">
    <property type="entry name" value="MITOCHONDRIAL RIBOSOME-ASSOCIATED GTPASE 2"/>
    <property type="match status" value="1"/>
</dbReference>
<gene>
    <name evidence="14" type="primary">obgE</name>
    <name evidence="10" type="synonym">obg</name>
    <name evidence="14" type="ORF">BGP84_03335</name>
</gene>
<comment type="subunit">
    <text evidence="10">Monomer.</text>
</comment>
<evidence type="ECO:0000256" key="3">
    <source>
        <dbReference type="ARBA" id="ARBA00007699"/>
    </source>
</evidence>
<dbReference type="AlphaFoldDB" id="A0A2S3XA94"/>
<feature type="binding site" evidence="10">
    <location>
        <begin position="166"/>
        <end position="173"/>
    </location>
    <ligand>
        <name>GTP</name>
        <dbReference type="ChEBI" id="CHEBI:37565"/>
    </ligand>
</feature>
<evidence type="ECO:0000313" key="14">
    <source>
        <dbReference type="EMBL" id="POG12333.1"/>
    </source>
</evidence>
<dbReference type="InterPro" id="IPR006073">
    <property type="entry name" value="GTP-bd"/>
</dbReference>
<dbReference type="Pfam" id="PF01018">
    <property type="entry name" value="GTP1_OBG"/>
    <property type="match status" value="1"/>
</dbReference>
<feature type="binding site" evidence="10">
    <location>
        <position position="173"/>
    </location>
    <ligand>
        <name>Mg(2+)</name>
        <dbReference type="ChEBI" id="CHEBI:18420"/>
    </ligand>
</feature>
<keyword evidence="6 10" id="KW-0547">Nucleotide-binding</keyword>
<dbReference type="NCBIfam" id="NF008955">
    <property type="entry name" value="PRK12297.1"/>
    <property type="match status" value="1"/>
</dbReference>
<dbReference type="Gene3D" id="3.40.50.300">
    <property type="entry name" value="P-loop containing nucleotide triphosphate hydrolases"/>
    <property type="match status" value="1"/>
</dbReference>
<dbReference type="RefSeq" id="WP_103445746.1">
    <property type="nucleotide sequence ID" value="NZ_MINH01000016.1"/>
</dbReference>
<evidence type="ECO:0000256" key="10">
    <source>
        <dbReference type="HAMAP-Rule" id="MF_01454"/>
    </source>
</evidence>
<evidence type="ECO:0000259" key="12">
    <source>
        <dbReference type="PROSITE" id="PS51710"/>
    </source>
</evidence>
<feature type="binding site" evidence="10">
    <location>
        <begin position="191"/>
        <end position="195"/>
    </location>
    <ligand>
        <name>GTP</name>
        <dbReference type="ChEBI" id="CHEBI:37565"/>
    </ligand>
</feature>
<evidence type="ECO:0000256" key="9">
    <source>
        <dbReference type="ARBA" id="ARBA00023134"/>
    </source>
</evidence>
<dbReference type="GO" id="GO:0043022">
    <property type="term" value="F:ribosome binding"/>
    <property type="evidence" value="ECO:0007669"/>
    <property type="project" value="UniProtKB-ARBA"/>
</dbReference>
<dbReference type="InterPro" id="IPR006074">
    <property type="entry name" value="GTP1-OBG_CS"/>
</dbReference>
<dbReference type="HAMAP" id="MF_01454">
    <property type="entry name" value="GTPase_Obg"/>
    <property type="match status" value="1"/>
</dbReference>
<dbReference type="Gene3D" id="2.70.210.12">
    <property type="entry name" value="GTP1/OBG domain"/>
    <property type="match status" value="1"/>
</dbReference>
<protein>
    <recommendedName>
        <fullName evidence="10">GTPase Obg</fullName>
        <ecNumber evidence="10">3.6.5.-</ecNumber>
    </recommendedName>
    <alternativeName>
        <fullName evidence="10">GTP-binding protein Obg</fullName>
    </alternativeName>
</protein>
<dbReference type="InterPro" id="IPR014100">
    <property type="entry name" value="GTP-bd_Obg/CgtA"/>
</dbReference>
<dbReference type="GO" id="GO:0005737">
    <property type="term" value="C:cytoplasm"/>
    <property type="evidence" value="ECO:0007669"/>
    <property type="project" value="UniProtKB-SubCell"/>
</dbReference>
<dbReference type="OrthoDB" id="9807318at2"/>
<dbReference type="GO" id="GO:0000287">
    <property type="term" value="F:magnesium ion binding"/>
    <property type="evidence" value="ECO:0007669"/>
    <property type="project" value="InterPro"/>
</dbReference>
<dbReference type="Pfam" id="PF01926">
    <property type="entry name" value="MMR_HSR1"/>
    <property type="match status" value="1"/>
</dbReference>
<comment type="cofactor">
    <cofactor evidence="1 10">
        <name>Mg(2+)</name>
        <dbReference type="ChEBI" id="CHEBI:18420"/>
    </cofactor>
</comment>
<dbReference type="InterPro" id="IPR036726">
    <property type="entry name" value="GTP1_OBG_dom_sf"/>
</dbReference>
<dbReference type="InterPro" id="IPR006169">
    <property type="entry name" value="GTP1_OBG_dom"/>
</dbReference>
<dbReference type="NCBIfam" id="NF008956">
    <property type="entry name" value="PRK12299.1"/>
    <property type="match status" value="1"/>
</dbReference>
<dbReference type="GO" id="GO:0042254">
    <property type="term" value="P:ribosome biogenesis"/>
    <property type="evidence" value="ECO:0007669"/>
    <property type="project" value="UniProtKB-UniRule"/>
</dbReference>
<dbReference type="FunFam" id="2.70.210.12:FF:000001">
    <property type="entry name" value="GTPase Obg"/>
    <property type="match status" value="1"/>
</dbReference>
<dbReference type="EC" id="3.6.5.-" evidence="10"/>
<dbReference type="GO" id="GO:0019003">
    <property type="term" value="F:GDP binding"/>
    <property type="evidence" value="ECO:0007669"/>
    <property type="project" value="UniProtKB-ARBA"/>
</dbReference>
<evidence type="ECO:0000256" key="8">
    <source>
        <dbReference type="ARBA" id="ARBA00022842"/>
    </source>
</evidence>
<feature type="binding site" evidence="10">
    <location>
        <begin position="314"/>
        <end position="316"/>
    </location>
    <ligand>
        <name>GTP</name>
        <dbReference type="ChEBI" id="CHEBI:37565"/>
    </ligand>
</feature>
<dbReference type="FunFam" id="3.40.50.300:FF:000185">
    <property type="entry name" value="GTPase Obg"/>
    <property type="match status" value="1"/>
</dbReference>
<dbReference type="InterPro" id="IPR045086">
    <property type="entry name" value="OBG_GTPase"/>
</dbReference>
<evidence type="ECO:0000259" key="13">
    <source>
        <dbReference type="PROSITE" id="PS51883"/>
    </source>
</evidence>
<sequence>MKFVDEVSIRVKAGDGGNGCMSFRREKFIENGGPNGGDGGDGGSVYMVADENLNTLVDYRYTRHHEAQRGANGGSTDCTGKKGEDLFLRVPVGTTVIDASTQEVIGDLITPGQKLMVAQGGWHGLGNTRFKSSTNRAPRQTTPGKPGDQRDLKMEMKVLADVGLLGLPNAGKSTFIRSVSAAKPKVADYPFTTLVPNLGVVSVDRWKSFVIADIPGLIEGASDGAGLGIRFLKHLARTRVLLHLVDIAPLDESSPADAAEVIVNELTRFSPSLAERERWLVLNKSDMVMDDERDERVQEVIDRLEWEGPVYVISAISKQGTDKLSHDLMRYLEDRADRLANDPAYAAELADLDQRIEDEARAQLQALDDARTLRRTGVKSVHDIGDDDDGWDDDFEDDEDGPEIIYVRD</sequence>
<evidence type="ECO:0000256" key="1">
    <source>
        <dbReference type="ARBA" id="ARBA00001946"/>
    </source>
</evidence>
<dbReference type="CDD" id="cd01898">
    <property type="entry name" value="Obg"/>
    <property type="match status" value="1"/>
</dbReference>
<evidence type="ECO:0000256" key="11">
    <source>
        <dbReference type="SAM" id="MobiDB-lite"/>
    </source>
</evidence>
<feature type="compositionally biased region" description="Acidic residues" evidence="11">
    <location>
        <begin position="385"/>
        <end position="402"/>
    </location>
</feature>
<dbReference type="PROSITE" id="PS51883">
    <property type="entry name" value="OBG"/>
    <property type="match status" value="1"/>
</dbReference>
<keyword evidence="9 10" id="KW-0342">GTP-binding</keyword>
<dbReference type="SUPFAM" id="SSF52540">
    <property type="entry name" value="P-loop containing nucleoside triphosphate hydrolases"/>
    <property type="match status" value="1"/>
</dbReference>
<comment type="function">
    <text evidence="10">An essential GTPase which binds GTP, GDP and possibly (p)ppGpp with moderate affinity, with high nucleotide exchange rates and a fairly low GTP hydrolysis rate. Plays a role in control of the cell cycle, stress response, ribosome biogenesis and in those bacteria that undergo differentiation, in morphogenesis control.</text>
</comment>
<evidence type="ECO:0000256" key="4">
    <source>
        <dbReference type="ARBA" id="ARBA00022490"/>
    </source>
</evidence>
<feature type="domain" description="Obg" evidence="13">
    <location>
        <begin position="1"/>
        <end position="159"/>
    </location>
</feature>
<dbReference type="NCBIfam" id="TIGR02729">
    <property type="entry name" value="Obg_CgtA"/>
    <property type="match status" value="1"/>
</dbReference>
<dbReference type="GO" id="GO:0003924">
    <property type="term" value="F:GTPase activity"/>
    <property type="evidence" value="ECO:0007669"/>
    <property type="project" value="UniProtKB-UniRule"/>
</dbReference>
<dbReference type="SUPFAM" id="SSF82051">
    <property type="entry name" value="Obg GTP-binding protein N-terminal domain"/>
    <property type="match status" value="1"/>
</dbReference>
<reference evidence="14 15" key="2">
    <citation type="submission" date="2018-03" db="EMBL/GenBank/DDBJ databases">
        <title>Draft genome of Pseudomonas putida strain KH-21-114.</title>
        <authorList>
            <person name="Yoshizawa S."/>
            <person name="Khan N.H."/>
            <person name="Nishimura M."/>
            <person name="Chiura H.X."/>
            <person name="Ogura Y."/>
            <person name="Hayashi T."/>
            <person name="Kogure K."/>
        </authorList>
    </citation>
    <scope>NUCLEOTIDE SEQUENCE [LARGE SCALE GENOMIC DNA]</scope>
    <source>
        <strain evidence="14 15">KH-21-114</strain>
    </source>
</reference>
<comment type="caution">
    <text evidence="14">The sequence shown here is derived from an EMBL/GenBank/DDBJ whole genome shotgun (WGS) entry which is preliminary data.</text>
</comment>
<feature type="domain" description="OBG-type G" evidence="12">
    <location>
        <begin position="160"/>
        <end position="333"/>
    </location>
</feature>